<dbReference type="Pfam" id="PF14954">
    <property type="entry name" value="LIX1"/>
    <property type="match status" value="1"/>
</dbReference>
<feature type="region of interest" description="Disordered" evidence="2">
    <location>
        <begin position="1"/>
        <end position="23"/>
    </location>
</feature>
<protein>
    <submittedName>
        <fullName evidence="3">Uncharacterized protein</fullName>
    </submittedName>
</protein>
<name>A0A2C9K7N3_BIOGL</name>
<comment type="similarity">
    <text evidence="1">Belongs to the LIX1 family.</text>
</comment>
<dbReference type="InterPro" id="IPR029270">
    <property type="entry name" value="LIX1"/>
</dbReference>
<gene>
    <name evidence="3" type="primary">106051050</name>
</gene>
<dbReference type="VEuPathDB" id="VectorBase:BGLB016241"/>
<dbReference type="GO" id="GO:0005737">
    <property type="term" value="C:cytoplasm"/>
    <property type="evidence" value="ECO:0007669"/>
    <property type="project" value="TreeGrafter"/>
</dbReference>
<organism evidence="3 4">
    <name type="scientific">Biomphalaria glabrata</name>
    <name type="common">Bloodfluke planorb</name>
    <name type="synonym">Freshwater snail</name>
    <dbReference type="NCBI Taxonomy" id="6526"/>
    <lineage>
        <taxon>Eukaryota</taxon>
        <taxon>Metazoa</taxon>
        <taxon>Spiralia</taxon>
        <taxon>Lophotrochozoa</taxon>
        <taxon>Mollusca</taxon>
        <taxon>Gastropoda</taxon>
        <taxon>Heterobranchia</taxon>
        <taxon>Euthyneura</taxon>
        <taxon>Panpulmonata</taxon>
        <taxon>Hygrophila</taxon>
        <taxon>Lymnaeoidea</taxon>
        <taxon>Planorbidae</taxon>
        <taxon>Biomphalaria</taxon>
    </lineage>
</organism>
<dbReference type="InterPro" id="IPR051436">
    <property type="entry name" value="Autophagy-related_EPG5"/>
</dbReference>
<evidence type="ECO:0000313" key="3">
    <source>
        <dbReference type="EnsemblMetazoa" id="BGLB016241-PA"/>
    </source>
</evidence>
<dbReference type="Proteomes" id="UP000076420">
    <property type="component" value="Unassembled WGS sequence"/>
</dbReference>
<evidence type="ECO:0000256" key="1">
    <source>
        <dbReference type="ARBA" id="ARBA00007468"/>
    </source>
</evidence>
<evidence type="ECO:0000256" key="2">
    <source>
        <dbReference type="SAM" id="MobiDB-lite"/>
    </source>
</evidence>
<evidence type="ECO:0000313" key="4">
    <source>
        <dbReference type="Proteomes" id="UP000076420"/>
    </source>
</evidence>
<accession>A0A2C9K7N3</accession>
<dbReference type="EnsemblMetazoa" id="BGLB016241-RA">
    <property type="protein sequence ID" value="BGLB016241-PA"/>
    <property type="gene ID" value="BGLB016241"/>
</dbReference>
<dbReference type="PANTHER" id="PTHR31139:SF6">
    <property type="entry name" value="PROTEIN LIMB EXPRESSION 1 HOMOLOG"/>
    <property type="match status" value="1"/>
</dbReference>
<dbReference type="GO" id="GO:0097352">
    <property type="term" value="P:autophagosome maturation"/>
    <property type="evidence" value="ECO:0007669"/>
    <property type="project" value="TreeGrafter"/>
</dbReference>
<dbReference type="STRING" id="6526.A0A2C9K7N3"/>
<dbReference type="AlphaFoldDB" id="A0A2C9K7N3"/>
<reference evidence="3" key="1">
    <citation type="submission" date="2020-05" db="UniProtKB">
        <authorList>
            <consortium name="EnsemblMetazoa"/>
        </authorList>
    </citation>
    <scope>IDENTIFICATION</scope>
    <source>
        <strain evidence="3">BB02</strain>
    </source>
</reference>
<dbReference type="VEuPathDB" id="VectorBase:BGLAX_027489"/>
<proteinExistence type="inferred from homology"/>
<sequence length="138" mass="14622">MEMTAGTNKSLPSQRVNTGKSQQTTQMHYTPHNMATVAADAAASVHASAHAGPMNDAKAKTVLKEAVDAVVNSFAKHTHGHGRVNVVEALQEFWQMKLERGADLTNGALVVYESQPATAPPFVCYVSLPGGSCFGVSR</sequence>
<dbReference type="KEGG" id="bgt:106051050"/>
<dbReference type="PANTHER" id="PTHR31139">
    <property type="entry name" value="ECTOPIC P GRANULES PROTEIN 5 HOMOLOG"/>
    <property type="match status" value="1"/>
</dbReference>